<dbReference type="Proteomes" id="UP001241747">
    <property type="component" value="Unassembled WGS sequence"/>
</dbReference>
<name>A0ABU0LAJ7_XANAG</name>
<dbReference type="EMBL" id="JAUSVY010000002">
    <property type="protein sequence ID" value="MDQ0504149.1"/>
    <property type="molecule type" value="Genomic_DNA"/>
</dbReference>
<dbReference type="Pfam" id="PF12852">
    <property type="entry name" value="Cupin_6"/>
    <property type="match status" value="1"/>
</dbReference>
<keyword evidence="6" id="KW-1185">Reference proteome</keyword>
<keyword evidence="3" id="KW-0804">Transcription</keyword>
<protein>
    <submittedName>
        <fullName evidence="5">AraC-like DNA-binding protein</fullName>
    </submittedName>
</protein>
<dbReference type="SUPFAM" id="SSF46689">
    <property type="entry name" value="Homeodomain-like"/>
    <property type="match status" value="2"/>
</dbReference>
<comment type="caution">
    <text evidence="5">The sequence shown here is derived from an EMBL/GenBank/DDBJ whole genome shotgun (WGS) entry which is preliminary data.</text>
</comment>
<evidence type="ECO:0000313" key="5">
    <source>
        <dbReference type="EMBL" id="MDQ0504149.1"/>
    </source>
</evidence>
<organism evidence="5 6">
    <name type="scientific">Xanthobacter agilis</name>
    <dbReference type="NCBI Taxonomy" id="47492"/>
    <lineage>
        <taxon>Bacteria</taxon>
        <taxon>Pseudomonadati</taxon>
        <taxon>Pseudomonadota</taxon>
        <taxon>Alphaproteobacteria</taxon>
        <taxon>Hyphomicrobiales</taxon>
        <taxon>Xanthobacteraceae</taxon>
        <taxon>Xanthobacter</taxon>
    </lineage>
</organism>
<gene>
    <name evidence="5" type="ORF">QOZ94_000923</name>
</gene>
<dbReference type="PROSITE" id="PS00041">
    <property type="entry name" value="HTH_ARAC_FAMILY_1"/>
    <property type="match status" value="1"/>
</dbReference>
<dbReference type="InterPro" id="IPR032783">
    <property type="entry name" value="AraC_lig"/>
</dbReference>
<evidence type="ECO:0000256" key="1">
    <source>
        <dbReference type="ARBA" id="ARBA00023015"/>
    </source>
</evidence>
<feature type="domain" description="HTH araC/xylS-type" evidence="4">
    <location>
        <begin position="202"/>
        <end position="300"/>
    </location>
</feature>
<dbReference type="PANTHER" id="PTHR46796:SF7">
    <property type="entry name" value="ARAC FAMILY TRANSCRIPTIONAL REGULATOR"/>
    <property type="match status" value="1"/>
</dbReference>
<reference evidence="5 6" key="1">
    <citation type="submission" date="2023-07" db="EMBL/GenBank/DDBJ databases">
        <title>Genomic Encyclopedia of Type Strains, Phase IV (KMG-IV): sequencing the most valuable type-strain genomes for metagenomic binning, comparative biology and taxonomic classification.</title>
        <authorList>
            <person name="Goeker M."/>
        </authorList>
    </citation>
    <scope>NUCLEOTIDE SEQUENCE [LARGE SCALE GENOMIC DNA]</scope>
    <source>
        <strain evidence="5 6">DSM 3770</strain>
    </source>
</reference>
<dbReference type="Gene3D" id="1.10.10.60">
    <property type="entry name" value="Homeodomain-like"/>
    <property type="match status" value="2"/>
</dbReference>
<dbReference type="InterPro" id="IPR050204">
    <property type="entry name" value="AraC_XylS_family_regulators"/>
</dbReference>
<evidence type="ECO:0000256" key="2">
    <source>
        <dbReference type="ARBA" id="ARBA00023125"/>
    </source>
</evidence>
<accession>A0ABU0LAJ7</accession>
<keyword evidence="1" id="KW-0805">Transcription regulation</keyword>
<proteinExistence type="predicted"/>
<dbReference type="InterPro" id="IPR009057">
    <property type="entry name" value="Homeodomain-like_sf"/>
</dbReference>
<evidence type="ECO:0000259" key="4">
    <source>
        <dbReference type="PROSITE" id="PS01124"/>
    </source>
</evidence>
<evidence type="ECO:0000313" key="6">
    <source>
        <dbReference type="Proteomes" id="UP001241747"/>
    </source>
</evidence>
<dbReference type="PANTHER" id="PTHR46796">
    <property type="entry name" value="HTH-TYPE TRANSCRIPTIONAL ACTIVATOR RHAS-RELATED"/>
    <property type="match status" value="1"/>
</dbReference>
<keyword evidence="2" id="KW-0238">DNA-binding</keyword>
<dbReference type="SMART" id="SM00342">
    <property type="entry name" value="HTH_ARAC"/>
    <property type="match status" value="1"/>
</dbReference>
<dbReference type="PROSITE" id="PS01124">
    <property type="entry name" value="HTH_ARAC_FAMILY_2"/>
    <property type="match status" value="1"/>
</dbReference>
<sequence length="303" mass="32984">MDPLSDVLSLLQPKSAISAGLDAGGEWAIRFPPHEGIKFNAVMRGACWVQVDGEPDPRRIEAGDCFLLTRGRPFLFATDLALPPIESPTIYDQAVDGIATCNDGGDFFLIGGRFSFEGDHAGMLFGSLPAIVHVRDASNQAAVLRWSLEQLAAELKDRPPGGMLMAEHLAQIMLLQVLRLWLASATDKPAGWLSALSNPRLTRVLGAMHAEPARHWTLAELGAIAGMSRSTFAARFREAVGQPPLDYLIRWRMVLAAERLKRTNDSVGAIGFSIGYESEAAFSTTFRRVVGCAPGRFRRDDAP</sequence>
<evidence type="ECO:0000256" key="3">
    <source>
        <dbReference type="ARBA" id="ARBA00023163"/>
    </source>
</evidence>
<dbReference type="InterPro" id="IPR018060">
    <property type="entry name" value="HTH_AraC"/>
</dbReference>
<dbReference type="InterPro" id="IPR018062">
    <property type="entry name" value="HTH_AraC-typ_CS"/>
</dbReference>
<dbReference type="Pfam" id="PF12833">
    <property type="entry name" value="HTH_18"/>
    <property type="match status" value="1"/>
</dbReference>
<dbReference type="RefSeq" id="WP_237345263.1">
    <property type="nucleotide sequence ID" value="NZ_JABWGX010000008.1"/>
</dbReference>